<dbReference type="GO" id="GO:0030425">
    <property type="term" value="C:dendrite"/>
    <property type="evidence" value="ECO:0007669"/>
    <property type="project" value="TreeGrafter"/>
</dbReference>
<comment type="similarity">
    <text evidence="2">In the N-terminal section; belongs to the MoaB/Mog family.</text>
</comment>
<sequence length="461" mass="50911">MTVHSNFKKDSSNKNNIKIMAEIGPSSIITRARISPYPAISMDDALDIVDNEINEIMDCKEVHFESVDVGRILAENIVAQYDHPSERLSTKDGYAVLVSDGIGERKVVSCMTAGSDGGEGYLRRGECCRVSTGSMLPEGADAVVQVEDTTILQHDNIEEKIISINKQPLVNQDIRPIGCDFRKDEILVQSNTRIGPAEKGMIVQSGMASVRIYRKPKVCVMSTGNELVDPLFDGQIPKGKIRDSNRPQLLSLFNSYGFHAIDVGIALDDREALTRKIGEAFEFSNVIVTSGGVSMGEKDLLKSVLKEDFNFDIKFGRVFMKPGLPTTFATGKYRSKDKRYIFALPGNPVSSLVTAYLFVIPSLLKMSGLKFDKPLQPYTKLHVKLEQDIRLDSRPEYRRAWFKTYSNDPVPHAVLTTHNQTSSAIKSSVSANLLLQLPPSTKEAPILLSGTIVVALVIGRI</sequence>
<dbReference type="Gene3D" id="3.90.105.10">
    <property type="entry name" value="Molybdopterin biosynthesis moea protein, domain 2"/>
    <property type="match status" value="1"/>
</dbReference>
<dbReference type="Proteomes" id="UP000035682">
    <property type="component" value="Unplaced"/>
</dbReference>
<keyword evidence="8" id="KW-1185">Reference proteome</keyword>
<evidence type="ECO:0000313" key="7">
    <source>
        <dbReference type="EMBL" id="CEF69518.1"/>
    </source>
</evidence>
<keyword evidence="5" id="KW-0460">Magnesium</keyword>
<dbReference type="SUPFAM" id="SSF53218">
    <property type="entry name" value="Molybdenum cofactor biosynthesis proteins"/>
    <property type="match status" value="1"/>
</dbReference>
<dbReference type="GO" id="GO:0061598">
    <property type="term" value="F:molybdopterin adenylyltransferase activity"/>
    <property type="evidence" value="ECO:0007669"/>
    <property type="project" value="UniProtKB-UniRule"/>
</dbReference>
<dbReference type="EMBL" id="LN609529">
    <property type="protein sequence ID" value="CEF69518.1"/>
    <property type="molecule type" value="Genomic_DNA"/>
</dbReference>
<dbReference type="GeneID" id="36381888"/>
<protein>
    <submittedName>
        <fullName evidence="7 9">Gephyrin</fullName>
    </submittedName>
</protein>
<dbReference type="GO" id="GO:0046872">
    <property type="term" value="F:metal ion binding"/>
    <property type="evidence" value="ECO:0007669"/>
    <property type="project" value="UniProtKB-UniRule"/>
</dbReference>
<evidence type="ECO:0000313" key="8">
    <source>
        <dbReference type="Proteomes" id="UP000035682"/>
    </source>
</evidence>
<dbReference type="InterPro" id="IPR036425">
    <property type="entry name" value="MoaB/Mog-like_dom_sf"/>
</dbReference>
<dbReference type="OrthoDB" id="4349954at2759"/>
<proteinExistence type="inferred from homology"/>
<evidence type="ECO:0000313" key="10">
    <source>
        <dbReference type="WormBase" id="SRAE_2000416600"/>
    </source>
</evidence>
<dbReference type="InterPro" id="IPR005110">
    <property type="entry name" value="MoeA_linker/N"/>
</dbReference>
<dbReference type="SUPFAM" id="SSF63882">
    <property type="entry name" value="MoeA N-terminal region -like"/>
    <property type="match status" value="1"/>
</dbReference>
<dbReference type="FunFam" id="3.40.980.10:FF:000001">
    <property type="entry name" value="Molybdopterin molybdenumtransferase"/>
    <property type="match status" value="1"/>
</dbReference>
<evidence type="ECO:0000256" key="2">
    <source>
        <dbReference type="ARBA" id="ARBA00007589"/>
    </source>
</evidence>
<dbReference type="Gene3D" id="3.40.980.10">
    <property type="entry name" value="MoaB/Mog-like domain"/>
    <property type="match status" value="1"/>
</dbReference>
<accession>A0A090LMX3</accession>
<evidence type="ECO:0000256" key="5">
    <source>
        <dbReference type="RuleBase" id="RU365090"/>
    </source>
</evidence>
<dbReference type="InterPro" id="IPR008284">
    <property type="entry name" value="MoCF_biosynth_CS"/>
</dbReference>
<dbReference type="PANTHER" id="PTHR10192:SF5">
    <property type="entry name" value="GEPHYRIN"/>
    <property type="match status" value="1"/>
</dbReference>
<comment type="cofactor">
    <cofactor evidence="5">
        <name>Mg(2+)</name>
        <dbReference type="ChEBI" id="CHEBI:18420"/>
    </cofactor>
</comment>
<dbReference type="PROSITE" id="PS01079">
    <property type="entry name" value="MOCF_BIOSYNTHESIS_2"/>
    <property type="match status" value="1"/>
</dbReference>
<dbReference type="InterPro" id="IPR001453">
    <property type="entry name" value="MoaB/Mog_dom"/>
</dbReference>
<dbReference type="CDD" id="cd00887">
    <property type="entry name" value="MoeA"/>
    <property type="match status" value="1"/>
</dbReference>
<evidence type="ECO:0000313" key="9">
    <source>
        <dbReference type="WBParaSite" id="SRAE_2000416600.1"/>
    </source>
</evidence>
<evidence type="ECO:0000256" key="1">
    <source>
        <dbReference type="ARBA" id="ARBA00005046"/>
    </source>
</evidence>
<dbReference type="Pfam" id="PF03453">
    <property type="entry name" value="MoeA_N"/>
    <property type="match status" value="1"/>
</dbReference>
<dbReference type="GO" id="GO:0097112">
    <property type="term" value="P:gamma-aminobutyric acid receptor clustering"/>
    <property type="evidence" value="ECO:0007669"/>
    <property type="project" value="TreeGrafter"/>
</dbReference>
<comment type="function">
    <text evidence="5">Catalyzes two steps in the biosynthesis of the molybdenum cofactor. In the first step, molybdopterin is adenylated. Subsequently, molybdate is inserted into adenylated molybdopterin and AMP is released.</text>
</comment>
<dbReference type="SUPFAM" id="SSF63867">
    <property type="entry name" value="MoeA C-terminal domain-like"/>
    <property type="match status" value="1"/>
</dbReference>
<dbReference type="GO" id="GO:0006777">
    <property type="term" value="P:Mo-molybdopterin cofactor biosynthetic process"/>
    <property type="evidence" value="ECO:0007669"/>
    <property type="project" value="UniProtKB-UniRule"/>
</dbReference>
<dbReference type="GO" id="GO:0099634">
    <property type="term" value="C:postsynaptic specialization membrane"/>
    <property type="evidence" value="ECO:0007669"/>
    <property type="project" value="GOC"/>
</dbReference>
<evidence type="ECO:0000256" key="4">
    <source>
        <dbReference type="ARBA" id="ARBA00023150"/>
    </source>
</evidence>
<comment type="pathway">
    <text evidence="1 5">Cofactor biosynthesis; molybdopterin biosynthesis.</text>
</comment>
<comment type="similarity">
    <text evidence="5">Belongs to the MoeA family.</text>
</comment>
<dbReference type="GO" id="GO:0007529">
    <property type="term" value="P:establishment of synaptic specificity at neuromuscular junction"/>
    <property type="evidence" value="ECO:0007669"/>
    <property type="project" value="TreeGrafter"/>
</dbReference>
<dbReference type="InterPro" id="IPR036688">
    <property type="entry name" value="MoeA_C_domain_IV_sf"/>
</dbReference>
<dbReference type="InterPro" id="IPR036135">
    <property type="entry name" value="MoeA_linker/N_sf"/>
</dbReference>
<keyword evidence="5" id="KW-0808">Transferase</keyword>
<feature type="domain" description="MoaB/Mog" evidence="6">
    <location>
        <begin position="219"/>
        <end position="365"/>
    </location>
</feature>
<evidence type="ECO:0000256" key="3">
    <source>
        <dbReference type="ARBA" id="ARBA00008339"/>
    </source>
</evidence>
<dbReference type="Pfam" id="PF00994">
    <property type="entry name" value="MoCF_biosynth"/>
    <property type="match status" value="1"/>
</dbReference>
<dbReference type="NCBIfam" id="TIGR00177">
    <property type="entry name" value="molyb_syn"/>
    <property type="match status" value="1"/>
</dbReference>
<dbReference type="GO" id="GO:0098970">
    <property type="term" value="P:postsynaptic neurotransmitter receptor diffusion trapping"/>
    <property type="evidence" value="ECO:0007669"/>
    <property type="project" value="TreeGrafter"/>
</dbReference>
<dbReference type="STRING" id="34506.A0A090LMX3"/>
<evidence type="ECO:0000259" key="6">
    <source>
        <dbReference type="SMART" id="SM00852"/>
    </source>
</evidence>
<gene>
    <name evidence="7 9 10" type="ORF">SRAE_2000416600</name>
</gene>
<dbReference type="Gene3D" id="2.40.340.10">
    <property type="entry name" value="MoeA, C-terminal, domain IV"/>
    <property type="match status" value="1"/>
</dbReference>
<dbReference type="SMART" id="SM00852">
    <property type="entry name" value="MoCF_biosynth"/>
    <property type="match status" value="1"/>
</dbReference>
<keyword evidence="5" id="KW-0500">Molybdenum</keyword>
<dbReference type="OMA" id="TEYQRGI"/>
<comment type="catalytic activity">
    <reaction evidence="5">
        <text>adenylyl-molybdopterin + molybdate = Mo-molybdopterin + AMP + H(+)</text>
        <dbReference type="Rhea" id="RHEA:35047"/>
        <dbReference type="ChEBI" id="CHEBI:15378"/>
        <dbReference type="ChEBI" id="CHEBI:36264"/>
        <dbReference type="ChEBI" id="CHEBI:62727"/>
        <dbReference type="ChEBI" id="CHEBI:71302"/>
        <dbReference type="ChEBI" id="CHEBI:456215"/>
    </reaction>
</comment>
<dbReference type="InterPro" id="IPR038987">
    <property type="entry name" value="MoeA-like"/>
</dbReference>
<dbReference type="GO" id="GO:0005829">
    <property type="term" value="C:cytosol"/>
    <property type="evidence" value="ECO:0007669"/>
    <property type="project" value="TreeGrafter"/>
</dbReference>
<dbReference type="GO" id="GO:0061599">
    <property type="term" value="F:molybdopterin molybdotransferase activity"/>
    <property type="evidence" value="ECO:0007669"/>
    <property type="project" value="UniProtKB-UniRule"/>
</dbReference>
<organism evidence="7">
    <name type="scientific">Strongyloides ratti</name>
    <name type="common">Parasitic roundworm</name>
    <dbReference type="NCBI Taxonomy" id="34506"/>
    <lineage>
        <taxon>Eukaryota</taxon>
        <taxon>Metazoa</taxon>
        <taxon>Ecdysozoa</taxon>
        <taxon>Nematoda</taxon>
        <taxon>Chromadorea</taxon>
        <taxon>Rhabditida</taxon>
        <taxon>Tylenchina</taxon>
        <taxon>Panagrolaimomorpha</taxon>
        <taxon>Strongyloidoidea</taxon>
        <taxon>Strongyloididae</taxon>
        <taxon>Strongyloides</taxon>
    </lineage>
</organism>
<dbReference type="CTD" id="36381888"/>
<dbReference type="RefSeq" id="XP_024508718.1">
    <property type="nucleotide sequence ID" value="XM_024643003.1"/>
</dbReference>
<keyword evidence="4 5" id="KW-0501">Molybdenum cofactor biosynthesis</keyword>
<dbReference type="AlphaFoldDB" id="A0A090LMX3"/>
<dbReference type="UniPathway" id="UPA00344"/>
<name>A0A090LMX3_STRRB</name>
<comment type="similarity">
    <text evidence="3">In the C-terminal section; belongs to the MoeA family.</text>
</comment>
<dbReference type="FunFam" id="2.170.190.11:FF:000001">
    <property type="entry name" value="Molybdopterin molybdenumtransferase"/>
    <property type="match status" value="1"/>
</dbReference>
<reference evidence="9" key="2">
    <citation type="submission" date="2020-12" db="UniProtKB">
        <authorList>
            <consortium name="WormBaseParasite"/>
        </authorList>
    </citation>
    <scope>IDENTIFICATION</scope>
</reference>
<dbReference type="GO" id="GO:0005524">
    <property type="term" value="F:ATP binding"/>
    <property type="evidence" value="ECO:0007669"/>
    <property type="project" value="UniProtKB-UniRule"/>
</dbReference>
<comment type="catalytic activity">
    <reaction evidence="5">
        <text>molybdopterin + ATP + H(+) = adenylyl-molybdopterin + diphosphate</text>
        <dbReference type="Rhea" id="RHEA:31331"/>
        <dbReference type="ChEBI" id="CHEBI:15378"/>
        <dbReference type="ChEBI" id="CHEBI:30616"/>
        <dbReference type="ChEBI" id="CHEBI:33019"/>
        <dbReference type="ChEBI" id="CHEBI:58698"/>
        <dbReference type="ChEBI" id="CHEBI:62727"/>
    </reaction>
</comment>
<dbReference type="GO" id="GO:0072579">
    <property type="term" value="P:glycine receptor clustering"/>
    <property type="evidence" value="ECO:0007669"/>
    <property type="project" value="TreeGrafter"/>
</dbReference>
<dbReference type="WormBase" id="SRAE_2000416600">
    <property type="protein sequence ID" value="SRP02966"/>
    <property type="gene ID" value="WBGene00264395"/>
</dbReference>
<dbReference type="PANTHER" id="PTHR10192">
    <property type="entry name" value="MOLYBDOPTERIN BIOSYNTHESIS PROTEIN"/>
    <property type="match status" value="1"/>
</dbReference>
<dbReference type="WBParaSite" id="SRAE_2000416600.1">
    <property type="protein sequence ID" value="SRAE_2000416600.1"/>
    <property type="gene ID" value="WBGene00264395"/>
</dbReference>
<keyword evidence="5" id="KW-0479">Metal-binding</keyword>
<dbReference type="Gene3D" id="2.170.190.11">
    <property type="entry name" value="Molybdopterin biosynthesis moea protein, domain 3"/>
    <property type="match status" value="1"/>
</dbReference>
<reference evidence="7 8" key="1">
    <citation type="submission" date="2014-09" db="EMBL/GenBank/DDBJ databases">
        <authorList>
            <person name="Martin A.A."/>
        </authorList>
    </citation>
    <scope>NUCLEOTIDE SEQUENCE</scope>
    <source>
        <strain evidence="8">ED321</strain>
        <strain evidence="7">ED321 Heterogonic</strain>
    </source>
</reference>